<comment type="caution">
    <text evidence="8">The sequence shown here is derived from an EMBL/GenBank/DDBJ whole genome shotgun (WGS) entry which is preliminary data.</text>
</comment>
<dbReference type="InterPro" id="IPR036855">
    <property type="entry name" value="Znf_CCCH_sf"/>
</dbReference>
<dbReference type="Proteomes" id="UP000747110">
    <property type="component" value="Unassembled WGS sequence"/>
</dbReference>
<keyword evidence="4" id="KW-0238">DNA-binding</keyword>
<dbReference type="InterPro" id="IPR057444">
    <property type="entry name" value="Znf-CCCH_AtC3H23-like"/>
</dbReference>
<protein>
    <recommendedName>
        <fullName evidence="7">C3H1-type domain-containing protein</fullName>
    </recommendedName>
</protein>
<dbReference type="Pfam" id="PF25512">
    <property type="entry name" value="zf-CCCH_AtC3H23"/>
    <property type="match status" value="1"/>
</dbReference>
<gene>
    <name evidence="8" type="ORF">Vretifemale_10929</name>
    <name evidence="9" type="ORF">Vretimale_1564</name>
</gene>
<evidence type="ECO:0000313" key="9">
    <source>
        <dbReference type="EMBL" id="GIL95558.1"/>
    </source>
</evidence>
<feature type="compositionally biased region" description="Polar residues" evidence="6">
    <location>
        <begin position="622"/>
        <end position="643"/>
    </location>
</feature>
<dbReference type="SUPFAM" id="SSF90229">
    <property type="entry name" value="CCCH zinc finger"/>
    <property type="match status" value="1"/>
</dbReference>
<dbReference type="GO" id="GO:0003677">
    <property type="term" value="F:DNA binding"/>
    <property type="evidence" value="ECO:0007669"/>
    <property type="project" value="UniProtKB-KW"/>
</dbReference>
<dbReference type="EMBL" id="BNCQ01000002">
    <property type="protein sequence ID" value="GIL95558.1"/>
    <property type="molecule type" value="Genomic_DNA"/>
</dbReference>
<dbReference type="Proteomes" id="UP000722791">
    <property type="component" value="Unassembled WGS sequence"/>
</dbReference>
<dbReference type="OrthoDB" id="410307at2759"/>
<dbReference type="InterPro" id="IPR045234">
    <property type="entry name" value="Unkempt-like"/>
</dbReference>
<proteinExistence type="predicted"/>
<dbReference type="EMBL" id="BNCP01000022">
    <property type="protein sequence ID" value="GIL82004.1"/>
    <property type="molecule type" value="Genomic_DNA"/>
</dbReference>
<evidence type="ECO:0000256" key="5">
    <source>
        <dbReference type="PROSITE-ProRule" id="PRU00723"/>
    </source>
</evidence>
<feature type="zinc finger region" description="C3H1-type" evidence="5">
    <location>
        <begin position="93"/>
        <end position="121"/>
    </location>
</feature>
<name>A0A8J4FN52_9CHLO</name>
<sequence length="752" mass="77203">MLGQPFTVPGQAPGVPGTRLCHLLADEGLLRQLAGNTGEDCVSALRSLNLPDSFWTDEFKVVPCSKTYAHKWTLCPCAHIGETARRRCPRTVNYKAVLCPLVKAKKTCPLGDACSYAHNVFEHWLHPSRYKTRLCSFGRNCNRSICFFAHSAEELRCVPCTDDKEGDEREYLMQILMAQENGLIPAPTLDAVPQAPIPPLLPTMMPDLSSALQQALQQPLPPSSRTSVNGLSDAAAIISARQSLNGVAVSDLMSGRPSLSGLPADANTVMLRASMSGVADAHVKSGMLLRGRPSMNGVPDRANTAYVPARASMNGLPDSGFAQARPSLNGVPENTAATTAATNMLLSMQRAVSSELTTAFNAATMQRAMSTELGVVGGAAGVGVGMGAAFHTAAVQQALAGDLPSASFNAAAAVAMERAISRELSSSAAGGSIPAVQPAAEAAAAAVLERMYPGMPQHLPPQRDMIRSSVGRRDPSHNPSINSVESDSLIQLRGGPMAGMGPGGAATGSASFLGSLGPGGAMGLEAVLQPPARLSDPGSNFRMAINGGMAASQSRVSDSGSKLGMICGNDFHQGLESLLPLVNNALAAGALTLPVAIPGDMRRSNSGASNNSGRVLSPPLQEHNSTGSPSHSGSLTPLSSNSAGEIGSMDTSALNISSSSATASAVASAAAAGSPPKGVEGTAAFEGMCLAAGGGVRPGGAANISMPQIDGGRGVDHSYLNNLVARLQDQGVNKDQLVSSLSQLLAQLLAVQ</sequence>
<evidence type="ECO:0000256" key="4">
    <source>
        <dbReference type="ARBA" id="ARBA00023125"/>
    </source>
</evidence>
<reference evidence="8" key="1">
    <citation type="journal article" date="2021" name="Proc. Natl. Acad. Sci. U.S.A.">
        <title>Three genomes in the algal genus Volvox reveal the fate of a haploid sex-determining region after a transition to homothallism.</title>
        <authorList>
            <person name="Yamamoto K."/>
            <person name="Hamaji T."/>
            <person name="Kawai-Toyooka H."/>
            <person name="Matsuzaki R."/>
            <person name="Takahashi F."/>
            <person name="Nishimura Y."/>
            <person name="Kawachi M."/>
            <person name="Noguchi H."/>
            <person name="Minakuchi Y."/>
            <person name="Umen J.G."/>
            <person name="Toyoda A."/>
            <person name="Nozaki H."/>
        </authorList>
    </citation>
    <scope>NUCLEOTIDE SEQUENCE</scope>
    <source>
        <strain evidence="9">NIES-3785</strain>
        <strain evidence="8">NIES-3786</strain>
    </source>
</reference>
<dbReference type="PANTHER" id="PTHR14493:SF50">
    <property type="entry name" value="RING FINGER PROTEIN UNKEMPT"/>
    <property type="match status" value="1"/>
</dbReference>
<keyword evidence="10" id="KW-1185">Reference proteome</keyword>
<evidence type="ECO:0000256" key="6">
    <source>
        <dbReference type="SAM" id="MobiDB-lite"/>
    </source>
</evidence>
<keyword evidence="3 5" id="KW-0862">Zinc</keyword>
<keyword evidence="2 5" id="KW-0863">Zinc-finger</keyword>
<evidence type="ECO:0000313" key="8">
    <source>
        <dbReference type="EMBL" id="GIL82004.1"/>
    </source>
</evidence>
<organism evidence="8 10">
    <name type="scientific">Volvox reticuliferus</name>
    <dbReference type="NCBI Taxonomy" id="1737510"/>
    <lineage>
        <taxon>Eukaryota</taxon>
        <taxon>Viridiplantae</taxon>
        <taxon>Chlorophyta</taxon>
        <taxon>core chlorophytes</taxon>
        <taxon>Chlorophyceae</taxon>
        <taxon>CS clade</taxon>
        <taxon>Chlamydomonadales</taxon>
        <taxon>Volvocaceae</taxon>
        <taxon>Volvox</taxon>
    </lineage>
</organism>
<dbReference type="SMART" id="SM00356">
    <property type="entry name" value="ZnF_C3H1"/>
    <property type="match status" value="2"/>
</dbReference>
<evidence type="ECO:0000256" key="2">
    <source>
        <dbReference type="ARBA" id="ARBA00022771"/>
    </source>
</evidence>
<feature type="domain" description="C3H1-type" evidence="7">
    <location>
        <begin position="93"/>
        <end position="121"/>
    </location>
</feature>
<evidence type="ECO:0000259" key="7">
    <source>
        <dbReference type="PROSITE" id="PS50103"/>
    </source>
</evidence>
<keyword evidence="1 5" id="KW-0479">Metal-binding</keyword>
<dbReference type="PANTHER" id="PTHR14493">
    <property type="entry name" value="UNKEMPT FAMILY MEMBER"/>
    <property type="match status" value="1"/>
</dbReference>
<accession>A0A8J4FN52</accession>
<evidence type="ECO:0000256" key="3">
    <source>
        <dbReference type="ARBA" id="ARBA00022833"/>
    </source>
</evidence>
<dbReference type="GO" id="GO:0008270">
    <property type="term" value="F:zinc ion binding"/>
    <property type="evidence" value="ECO:0007669"/>
    <property type="project" value="UniProtKB-KW"/>
</dbReference>
<feature type="region of interest" description="Disordered" evidence="6">
    <location>
        <begin position="602"/>
        <end position="646"/>
    </location>
</feature>
<dbReference type="PROSITE" id="PS50103">
    <property type="entry name" value="ZF_C3H1"/>
    <property type="match status" value="1"/>
</dbReference>
<feature type="compositionally biased region" description="Low complexity" evidence="6">
    <location>
        <begin position="604"/>
        <end position="614"/>
    </location>
</feature>
<dbReference type="AlphaFoldDB" id="A0A8J4FN52"/>
<dbReference type="InterPro" id="IPR000571">
    <property type="entry name" value="Znf_CCCH"/>
</dbReference>
<dbReference type="Gene3D" id="4.10.1000.10">
    <property type="entry name" value="Zinc finger, CCCH-type"/>
    <property type="match status" value="1"/>
</dbReference>
<evidence type="ECO:0000313" key="10">
    <source>
        <dbReference type="Proteomes" id="UP000747110"/>
    </source>
</evidence>
<evidence type="ECO:0000256" key="1">
    <source>
        <dbReference type="ARBA" id="ARBA00022723"/>
    </source>
</evidence>